<dbReference type="EMBL" id="PPSL01000001">
    <property type="protein sequence ID" value="PQJ13148.1"/>
    <property type="molecule type" value="Genomic_DNA"/>
</dbReference>
<evidence type="ECO:0000256" key="3">
    <source>
        <dbReference type="ARBA" id="ARBA00048447"/>
    </source>
</evidence>
<dbReference type="InterPro" id="IPR035994">
    <property type="entry name" value="Nucleoside_phosphorylase_sf"/>
</dbReference>
<dbReference type="OrthoDB" id="9772602at2"/>
<organism evidence="5 6">
    <name type="scientific">Flavipsychrobacter stenotrophus</name>
    <dbReference type="NCBI Taxonomy" id="2077091"/>
    <lineage>
        <taxon>Bacteria</taxon>
        <taxon>Pseudomonadati</taxon>
        <taxon>Bacteroidota</taxon>
        <taxon>Chitinophagia</taxon>
        <taxon>Chitinophagales</taxon>
        <taxon>Chitinophagaceae</taxon>
        <taxon>Flavipsychrobacter</taxon>
    </lineage>
</organism>
<dbReference type="PANTHER" id="PTHR43691">
    <property type="entry name" value="URIDINE PHOSPHORYLASE"/>
    <property type="match status" value="1"/>
</dbReference>
<dbReference type="GO" id="GO:0004850">
    <property type="term" value="F:uridine phosphorylase activity"/>
    <property type="evidence" value="ECO:0007669"/>
    <property type="project" value="UniProtKB-EC"/>
</dbReference>
<sequence>MNPLGSSELIITPRGTIYHLDLAPEHIAPTVITVGDPDRVKEVSKYFDRITHKAQHREFVTHTGYIGNKHISCVSTGIGPDNIDIVYNELDALVNIDFATRTVKDQHTSLSLIRLGTCGCLQAEVPVESLIVSSHAIGMDNLMHYYKMDNNPDENYIINEFNRHTGLDNKNIRPYIAEGSINLRKHFGAGYVHGITVTCPGFYGPQGRVLRGPLAFPHLIDALTTFKSGDNRITNFEMETSAIYGLGKVLGHKSLSISTAVANRVTKTFCSDGNAAVDNMIRKSLEIIAGI</sequence>
<reference evidence="5 6" key="1">
    <citation type="submission" date="2018-01" db="EMBL/GenBank/DDBJ databases">
        <title>A novel member of the phylum Bacteroidetes isolated from glacier ice.</title>
        <authorList>
            <person name="Liu Q."/>
            <person name="Xin Y.-H."/>
        </authorList>
    </citation>
    <scope>NUCLEOTIDE SEQUENCE [LARGE SCALE GENOMIC DNA]</scope>
    <source>
        <strain evidence="5 6">RB1R16</strain>
    </source>
</reference>
<dbReference type="EC" id="2.4.2.3" evidence="1"/>
<dbReference type="CDD" id="cd00436">
    <property type="entry name" value="UP_TbUP-like"/>
    <property type="match status" value="1"/>
</dbReference>
<dbReference type="GO" id="GO:0006152">
    <property type="term" value="P:purine nucleoside catabolic process"/>
    <property type="evidence" value="ECO:0007669"/>
    <property type="project" value="TreeGrafter"/>
</dbReference>
<dbReference type="PANTHER" id="PTHR43691:SF11">
    <property type="entry name" value="FI09636P-RELATED"/>
    <property type="match status" value="1"/>
</dbReference>
<keyword evidence="6" id="KW-1185">Reference proteome</keyword>
<evidence type="ECO:0000256" key="1">
    <source>
        <dbReference type="ARBA" id="ARBA00011888"/>
    </source>
</evidence>
<evidence type="ECO:0000313" key="5">
    <source>
        <dbReference type="EMBL" id="PQJ13148.1"/>
    </source>
</evidence>
<accession>A0A2S7T2J2</accession>
<dbReference type="Proteomes" id="UP000239872">
    <property type="component" value="Unassembled WGS sequence"/>
</dbReference>
<dbReference type="InterPro" id="IPR000845">
    <property type="entry name" value="Nucleoside_phosphorylase_d"/>
</dbReference>
<dbReference type="Gene3D" id="3.40.50.1580">
    <property type="entry name" value="Nucleoside phosphorylase domain"/>
    <property type="match status" value="1"/>
</dbReference>
<protein>
    <recommendedName>
        <fullName evidence="2">Uridine phosphorylase</fullName>
        <ecNumber evidence="1">2.4.2.3</ecNumber>
    </recommendedName>
</protein>
<gene>
    <name evidence="5" type="ORF">CJD36_001940</name>
</gene>
<comment type="catalytic activity">
    <reaction evidence="3">
        <text>uridine + phosphate = alpha-D-ribose 1-phosphate + uracil</text>
        <dbReference type="Rhea" id="RHEA:24388"/>
        <dbReference type="ChEBI" id="CHEBI:16704"/>
        <dbReference type="ChEBI" id="CHEBI:17568"/>
        <dbReference type="ChEBI" id="CHEBI:43474"/>
        <dbReference type="ChEBI" id="CHEBI:57720"/>
        <dbReference type="EC" id="2.4.2.3"/>
    </reaction>
</comment>
<dbReference type="AlphaFoldDB" id="A0A2S7T2J2"/>
<dbReference type="GO" id="GO:0005829">
    <property type="term" value="C:cytosol"/>
    <property type="evidence" value="ECO:0007669"/>
    <property type="project" value="TreeGrafter"/>
</dbReference>
<evidence type="ECO:0000259" key="4">
    <source>
        <dbReference type="Pfam" id="PF01048"/>
    </source>
</evidence>
<evidence type="ECO:0000256" key="2">
    <source>
        <dbReference type="ARBA" id="ARBA00021980"/>
    </source>
</evidence>
<dbReference type="SUPFAM" id="SSF53167">
    <property type="entry name" value="Purine and uridine phosphorylases"/>
    <property type="match status" value="1"/>
</dbReference>
<evidence type="ECO:0000313" key="6">
    <source>
        <dbReference type="Proteomes" id="UP000239872"/>
    </source>
</evidence>
<dbReference type="Pfam" id="PF01048">
    <property type="entry name" value="PNP_UDP_1"/>
    <property type="match status" value="1"/>
</dbReference>
<feature type="domain" description="Nucleoside phosphorylase" evidence="4">
    <location>
        <begin position="30"/>
        <end position="264"/>
    </location>
</feature>
<name>A0A2S7T2J2_9BACT</name>
<dbReference type="GO" id="GO:0004731">
    <property type="term" value="F:purine-nucleoside phosphorylase activity"/>
    <property type="evidence" value="ECO:0007669"/>
    <property type="project" value="TreeGrafter"/>
</dbReference>
<comment type="caution">
    <text evidence="5">The sequence shown here is derived from an EMBL/GenBank/DDBJ whole genome shotgun (WGS) entry which is preliminary data.</text>
</comment>
<proteinExistence type="predicted"/>